<evidence type="ECO:0000313" key="2">
    <source>
        <dbReference type="Proteomes" id="UP000256845"/>
    </source>
</evidence>
<name>A0A3D9H8H8_9PROT</name>
<reference evidence="1 2" key="1">
    <citation type="submission" date="2018-07" db="EMBL/GenBank/DDBJ databases">
        <title>Genomic Encyclopedia of Type Strains, Phase III (KMG-III): the genomes of soil and plant-associated and newly described type strains.</title>
        <authorList>
            <person name="Whitman W."/>
        </authorList>
    </citation>
    <scope>NUCLEOTIDE SEQUENCE [LARGE SCALE GENOMIC DNA]</scope>
    <source>
        <strain evidence="1 2">CECT 8488</strain>
    </source>
</reference>
<dbReference type="Proteomes" id="UP000256845">
    <property type="component" value="Unassembled WGS sequence"/>
</dbReference>
<dbReference type="Pfam" id="PF12915">
    <property type="entry name" value="DUF3833"/>
    <property type="match status" value="1"/>
</dbReference>
<evidence type="ECO:0000313" key="1">
    <source>
        <dbReference type="EMBL" id="RED45793.1"/>
    </source>
</evidence>
<dbReference type="OrthoDB" id="5296954at2"/>
<organism evidence="1 2">
    <name type="scientific">Aestuariispira insulae</name>
    <dbReference type="NCBI Taxonomy" id="1461337"/>
    <lineage>
        <taxon>Bacteria</taxon>
        <taxon>Pseudomonadati</taxon>
        <taxon>Pseudomonadota</taxon>
        <taxon>Alphaproteobacteria</taxon>
        <taxon>Rhodospirillales</taxon>
        <taxon>Kiloniellaceae</taxon>
        <taxon>Aestuariispira</taxon>
    </lineage>
</organism>
<proteinExistence type="predicted"/>
<comment type="caution">
    <text evidence="1">The sequence shown here is derived from an EMBL/GenBank/DDBJ whole genome shotgun (WGS) entry which is preliminary data.</text>
</comment>
<dbReference type="InterPro" id="IPR024409">
    <property type="entry name" value="DUF3833"/>
</dbReference>
<accession>A0A3D9H8H8</accession>
<protein>
    <submittedName>
        <fullName evidence="1">Uncharacterized protein DUF3833</fullName>
    </submittedName>
</protein>
<dbReference type="RefSeq" id="WP_115938355.1">
    <property type="nucleotide sequence ID" value="NZ_QRDW01000011.1"/>
</dbReference>
<dbReference type="EMBL" id="QRDW01000011">
    <property type="protein sequence ID" value="RED45793.1"/>
    <property type="molecule type" value="Genomic_DNA"/>
</dbReference>
<dbReference type="AlphaFoldDB" id="A0A3D9H8H8"/>
<dbReference type="PROSITE" id="PS51257">
    <property type="entry name" value="PROKAR_LIPOPROTEIN"/>
    <property type="match status" value="1"/>
</dbReference>
<keyword evidence="2" id="KW-1185">Reference proteome</keyword>
<sequence length="178" mass="20355">MKRVLMAFFAILAIQGCSGMQPEDFAGQEPELDLFEYFDGQTQAWGWFEDRFGTVRRQFHVSISGTIDDGVLTLDEDFTYRDGERSKRVWRIRKDGKSGYAGEADDVIGRATGRVSGNALNWRYTLALPIGDNVWHVQFDDWMFLQENGILLNRAVVRKWGLELGRVSIFFSKGKDVS</sequence>
<gene>
    <name evidence="1" type="ORF">DFP90_11140</name>
</gene>